<organism evidence="18 19">
    <name type="scientific">Candidatus Gottesmanbacteria bacterium GW2011_GWB1_49_7</name>
    <dbReference type="NCBI Taxonomy" id="1618448"/>
    <lineage>
        <taxon>Bacteria</taxon>
        <taxon>Candidatus Gottesmaniibacteriota</taxon>
    </lineage>
</organism>
<dbReference type="PRINTS" id="PR01183">
    <property type="entry name" value="RIBORDTASEM1"/>
</dbReference>
<gene>
    <name evidence="18" type="ORF">UY48_C0005G0038</name>
</gene>
<evidence type="ECO:0000256" key="13">
    <source>
        <dbReference type="ARBA" id="ARBA00047754"/>
    </source>
</evidence>
<dbReference type="Gene3D" id="3.20.70.20">
    <property type="match status" value="1"/>
</dbReference>
<dbReference type="InterPro" id="IPR013509">
    <property type="entry name" value="RNR_lsu_N"/>
</dbReference>
<dbReference type="Pfam" id="PF00317">
    <property type="entry name" value="Ribonuc_red_lgN"/>
    <property type="match status" value="1"/>
</dbReference>
<reference evidence="18 19" key="1">
    <citation type="journal article" date="2015" name="Nature">
        <title>rRNA introns, odd ribosomes, and small enigmatic genomes across a large radiation of phyla.</title>
        <authorList>
            <person name="Brown C.T."/>
            <person name="Hug L.A."/>
            <person name="Thomas B.C."/>
            <person name="Sharon I."/>
            <person name="Castelle C.J."/>
            <person name="Singh A."/>
            <person name="Wilkins M.J."/>
            <person name="Williams K.H."/>
            <person name="Banfield J.F."/>
        </authorList>
    </citation>
    <scope>NUCLEOTIDE SEQUENCE [LARGE SCALE GENOMIC DNA]</scope>
</reference>
<evidence type="ECO:0000256" key="2">
    <source>
        <dbReference type="ARBA" id="ARBA00007405"/>
    </source>
</evidence>
<evidence type="ECO:0000256" key="4">
    <source>
        <dbReference type="ARBA" id="ARBA00014409"/>
    </source>
</evidence>
<feature type="domain" description="TSCPD" evidence="17">
    <location>
        <begin position="571"/>
        <end position="665"/>
    </location>
</feature>
<keyword evidence="5 14" id="KW-0846">Cobalamin</keyword>
<keyword evidence="6 14" id="KW-0237">DNA synthesis</keyword>
<evidence type="ECO:0000259" key="17">
    <source>
        <dbReference type="Pfam" id="PF12637"/>
    </source>
</evidence>
<evidence type="ECO:0000256" key="1">
    <source>
        <dbReference type="ARBA" id="ARBA00001922"/>
    </source>
</evidence>
<comment type="catalytic activity">
    <reaction evidence="13 14">
        <text>a 2'-deoxyribonucleoside 5'-diphosphate + [thioredoxin]-disulfide + H2O = a ribonucleoside 5'-diphosphate + [thioredoxin]-dithiol</text>
        <dbReference type="Rhea" id="RHEA:23252"/>
        <dbReference type="Rhea" id="RHEA-COMP:10698"/>
        <dbReference type="Rhea" id="RHEA-COMP:10700"/>
        <dbReference type="ChEBI" id="CHEBI:15377"/>
        <dbReference type="ChEBI" id="CHEBI:29950"/>
        <dbReference type="ChEBI" id="CHEBI:50058"/>
        <dbReference type="ChEBI" id="CHEBI:57930"/>
        <dbReference type="ChEBI" id="CHEBI:73316"/>
        <dbReference type="EC" id="1.17.4.1"/>
    </reaction>
</comment>
<evidence type="ECO:0000256" key="5">
    <source>
        <dbReference type="ARBA" id="ARBA00022628"/>
    </source>
</evidence>
<evidence type="ECO:0000256" key="3">
    <source>
        <dbReference type="ARBA" id="ARBA00012274"/>
    </source>
</evidence>
<dbReference type="NCBIfam" id="TIGR02504">
    <property type="entry name" value="NrdJ_Z"/>
    <property type="match status" value="1"/>
</dbReference>
<feature type="domain" description="Ribonucleotide reductase large subunit C-terminal" evidence="16">
    <location>
        <begin position="75"/>
        <end position="540"/>
    </location>
</feature>
<feature type="domain" description="Ribonucleotide reductase large subunit N-terminal" evidence="15">
    <location>
        <begin position="2"/>
        <end position="70"/>
    </location>
</feature>
<proteinExistence type="inferred from homology"/>
<dbReference type="GO" id="GO:0004748">
    <property type="term" value="F:ribonucleoside-diphosphate reductase activity, thioredoxin disulfide as acceptor"/>
    <property type="evidence" value="ECO:0007669"/>
    <property type="project" value="UniProtKB-EC"/>
</dbReference>
<evidence type="ECO:0000256" key="6">
    <source>
        <dbReference type="ARBA" id="ARBA00022634"/>
    </source>
</evidence>
<evidence type="ECO:0000313" key="18">
    <source>
        <dbReference type="EMBL" id="KKW13082.1"/>
    </source>
</evidence>
<keyword evidence="11 14" id="KW-0170">Cobalt</keyword>
<dbReference type="UniPathway" id="UPA00326"/>
<dbReference type="InterPro" id="IPR000788">
    <property type="entry name" value="RNR_lg_C"/>
</dbReference>
<dbReference type="InterPro" id="IPR013344">
    <property type="entry name" value="RNR_NrdJ/NrdZ"/>
</dbReference>
<dbReference type="PANTHER" id="PTHR43371">
    <property type="entry name" value="VITAMIN B12-DEPENDENT RIBONUCLEOTIDE REDUCTASE"/>
    <property type="match status" value="1"/>
</dbReference>
<name>A0A0G1YDN5_9BACT</name>
<evidence type="ECO:0000256" key="8">
    <source>
        <dbReference type="ARBA" id="ARBA00023002"/>
    </source>
</evidence>
<dbReference type="Pfam" id="PF12637">
    <property type="entry name" value="TSCPD"/>
    <property type="match status" value="1"/>
</dbReference>
<keyword evidence="9" id="KW-0215">Deoxyribonucleotide synthesis</keyword>
<dbReference type="SUPFAM" id="SSF48168">
    <property type="entry name" value="R1 subunit of ribonucleotide reductase, N-terminal domain"/>
    <property type="match status" value="1"/>
</dbReference>
<dbReference type="SUPFAM" id="SSF51998">
    <property type="entry name" value="PFL-like glycyl radical enzymes"/>
    <property type="match status" value="1"/>
</dbReference>
<evidence type="ECO:0000256" key="7">
    <source>
        <dbReference type="ARBA" id="ARBA00022741"/>
    </source>
</evidence>
<dbReference type="PATRIC" id="fig|1618448.3.peg.318"/>
<dbReference type="InterPro" id="IPR008926">
    <property type="entry name" value="RNR_R1-su_N"/>
</dbReference>
<evidence type="ECO:0000259" key="15">
    <source>
        <dbReference type="Pfam" id="PF00317"/>
    </source>
</evidence>
<dbReference type="GO" id="GO:0005524">
    <property type="term" value="F:ATP binding"/>
    <property type="evidence" value="ECO:0007669"/>
    <property type="project" value="InterPro"/>
</dbReference>
<comment type="caution">
    <text evidence="18">The sequence shown here is derived from an EMBL/GenBank/DDBJ whole genome shotgun (WGS) entry which is preliminary data.</text>
</comment>
<dbReference type="CDD" id="cd02888">
    <property type="entry name" value="RNR_II_dimer"/>
    <property type="match status" value="1"/>
</dbReference>
<dbReference type="Pfam" id="PF02867">
    <property type="entry name" value="Ribonuc_red_lgC"/>
    <property type="match status" value="1"/>
</dbReference>
<evidence type="ECO:0000256" key="11">
    <source>
        <dbReference type="ARBA" id="ARBA00023285"/>
    </source>
</evidence>
<comment type="similarity">
    <text evidence="2 14">Belongs to the ribonucleoside diphosphate reductase class-2 family.</text>
</comment>
<dbReference type="GO" id="GO:0031419">
    <property type="term" value="F:cobalamin binding"/>
    <property type="evidence" value="ECO:0007669"/>
    <property type="project" value="UniProtKB-KW"/>
</dbReference>
<comment type="function">
    <text evidence="12 14">Catalyzes the reduction of ribonucleotides to deoxyribonucleotides. May function to provide a pool of deoxyribonucleotide precursors for DNA repair during oxygen limitation and/or for immediate growth after restoration of oxygen.</text>
</comment>
<dbReference type="EMBL" id="LCQD01000005">
    <property type="protein sequence ID" value="KKW13082.1"/>
    <property type="molecule type" value="Genomic_DNA"/>
</dbReference>
<dbReference type="EC" id="1.17.4.1" evidence="3 14"/>
<sequence>MEFSSHAKLVLNERRYLAPGETPEGMFARVAKQVALVEAKDRAYWEEQFFNIMNNGLFLPNTPCLFNAGISNLMSACFVLVPDDSIPSIFDVLGLSASIFQSGGGLGYSFSRLRENGARVKSGGISSGPISFMGAYNEMAESIKQGGRRRGAMMGVLNCSHPDIVEFIRAKETEGRLRNFNLSVDISQAFIKALKAGDSYPLYHYNGRGVIQPKGEKSAKEIFDLICQGIHKNGEPGVIFLDEINDINPLPEHIEACNACSEAYLLSHEACILGSINLARFVGGSAELFYDAVTVAHRFLDNLIDAQEYIHPTIEEAVKKTRKIGLGIMGLHEALILNHIPYDSEAALKFTHETLSTFDAALHKASSTVGEEKGFYPAHTKVRQGTQFDRFRYRRNMWASCIAPTGSLSILAGTSSGLEPLFILYGTKRYNDEKVEFTFPPFERWLVGKPVKAAKDIMDWAKLYGHVDDCPHMTPHERALWKRGASIPWQAHLKMLEEAQGHIDMGISKTINIHHNASIQDVEQIFRAAMDSNVRSLTIYRENSREAQVFDAGKSKPKEAEEKNDNAFVIRKGQTGEAESGCGKVYITYNQEPKTETFIRMGKAGACQSAWAEITGRATSLALQAGVPLREIIKQYQRVKCPRPIYHGGEQYTSCIDCMARILNAMSGEVIECGEDTSQSCPECGQALMREGQCWRCTSCSYSTCGG</sequence>
<protein>
    <recommendedName>
        <fullName evidence="4 14">Vitamin B12-dependent ribonucleotide reductase</fullName>
        <ecNumber evidence="3 14">1.17.4.1</ecNumber>
    </recommendedName>
</protein>
<accession>A0A0G1YDN5</accession>
<evidence type="ECO:0000313" key="19">
    <source>
        <dbReference type="Proteomes" id="UP000034588"/>
    </source>
</evidence>
<dbReference type="GO" id="GO:0071897">
    <property type="term" value="P:DNA biosynthetic process"/>
    <property type="evidence" value="ECO:0007669"/>
    <property type="project" value="UniProtKB-KW"/>
</dbReference>
<evidence type="ECO:0000256" key="14">
    <source>
        <dbReference type="RuleBase" id="RU364064"/>
    </source>
</evidence>
<evidence type="ECO:0000256" key="9">
    <source>
        <dbReference type="ARBA" id="ARBA00023116"/>
    </source>
</evidence>
<dbReference type="Proteomes" id="UP000034588">
    <property type="component" value="Unassembled WGS sequence"/>
</dbReference>
<dbReference type="InterPro" id="IPR050862">
    <property type="entry name" value="RdRp_reductase_class-2"/>
</dbReference>
<evidence type="ECO:0000259" key="16">
    <source>
        <dbReference type="Pfam" id="PF02867"/>
    </source>
</evidence>
<evidence type="ECO:0000256" key="12">
    <source>
        <dbReference type="ARBA" id="ARBA00025437"/>
    </source>
</evidence>
<dbReference type="PANTHER" id="PTHR43371:SF1">
    <property type="entry name" value="RIBONUCLEOSIDE-DIPHOSPHATE REDUCTASE"/>
    <property type="match status" value="1"/>
</dbReference>
<dbReference type="InterPro" id="IPR024434">
    <property type="entry name" value="TSCPD_dom"/>
</dbReference>
<comment type="cofactor">
    <cofactor evidence="1 14">
        <name>adenosylcob(III)alamin</name>
        <dbReference type="ChEBI" id="CHEBI:18408"/>
    </cofactor>
</comment>
<evidence type="ECO:0000256" key="10">
    <source>
        <dbReference type="ARBA" id="ARBA00023157"/>
    </source>
</evidence>
<keyword evidence="8 14" id="KW-0560">Oxidoreductase</keyword>
<dbReference type="AlphaFoldDB" id="A0A0G1YDN5"/>
<dbReference type="GO" id="GO:0009263">
    <property type="term" value="P:deoxyribonucleotide biosynthetic process"/>
    <property type="evidence" value="ECO:0007669"/>
    <property type="project" value="UniProtKB-KW"/>
</dbReference>
<keyword evidence="10" id="KW-1015">Disulfide bond</keyword>
<keyword evidence="7 14" id="KW-0547">Nucleotide-binding</keyword>